<dbReference type="InterPro" id="IPR008480">
    <property type="entry name" value="DUF761_pln"/>
</dbReference>
<name>A0A978UVT8_ZIZJJ</name>
<feature type="region of interest" description="Disordered" evidence="1">
    <location>
        <begin position="147"/>
        <end position="174"/>
    </location>
</feature>
<evidence type="ECO:0000313" key="2">
    <source>
        <dbReference type="EMBL" id="KAH7518988.1"/>
    </source>
</evidence>
<evidence type="ECO:0000256" key="1">
    <source>
        <dbReference type="SAM" id="MobiDB-lite"/>
    </source>
</evidence>
<proteinExistence type="predicted"/>
<dbReference type="AlphaFoldDB" id="A0A978UVT8"/>
<dbReference type="PANTHER" id="PTHR33265:SF6">
    <property type="entry name" value="OS01G0930500 PROTEIN"/>
    <property type="match status" value="1"/>
</dbReference>
<sequence length="198" mass="23022">MEIRRSQVVAKRLWNVLRIAFFMIRKGVVSKRKLMMDMNLMMNRGRLLRKSLSNLIPHHHHHSRSSSASKSKMARGGFGGVQEYYEFSCSNSTNPVFSHLPTKRKCNHQYSYYFPCINSPQFDGGDQKMMRSPHNLMSPFSVRVSNYSSSEDHDHVHISEDDDENEDGRGGGVDDQAEEFITRFYEQLRAQSRMQLLQ</sequence>
<organism evidence="2 3">
    <name type="scientific">Ziziphus jujuba var. spinosa</name>
    <dbReference type="NCBI Taxonomy" id="714518"/>
    <lineage>
        <taxon>Eukaryota</taxon>
        <taxon>Viridiplantae</taxon>
        <taxon>Streptophyta</taxon>
        <taxon>Embryophyta</taxon>
        <taxon>Tracheophyta</taxon>
        <taxon>Spermatophyta</taxon>
        <taxon>Magnoliopsida</taxon>
        <taxon>eudicotyledons</taxon>
        <taxon>Gunneridae</taxon>
        <taxon>Pentapetalae</taxon>
        <taxon>rosids</taxon>
        <taxon>fabids</taxon>
        <taxon>Rosales</taxon>
        <taxon>Rhamnaceae</taxon>
        <taxon>Paliureae</taxon>
        <taxon>Ziziphus</taxon>
    </lineage>
</organism>
<accession>A0A978UVT8</accession>
<feature type="compositionally biased region" description="Basic and acidic residues" evidence="1">
    <location>
        <begin position="150"/>
        <end position="159"/>
    </location>
</feature>
<gene>
    <name evidence="2" type="ORF">FEM48_Zijuj09G0229900</name>
</gene>
<comment type="caution">
    <text evidence="2">The sequence shown here is derived from an EMBL/GenBank/DDBJ whole genome shotgun (WGS) entry which is preliminary data.</text>
</comment>
<dbReference type="EMBL" id="JAEACU010000009">
    <property type="protein sequence ID" value="KAH7518988.1"/>
    <property type="molecule type" value="Genomic_DNA"/>
</dbReference>
<evidence type="ECO:0000313" key="3">
    <source>
        <dbReference type="Proteomes" id="UP000813462"/>
    </source>
</evidence>
<dbReference type="PANTHER" id="PTHR33265">
    <property type="entry name" value="AVR9/CF-9 RAPIDLY ELICITED PROTEIN-RELATED"/>
    <property type="match status" value="1"/>
</dbReference>
<reference evidence="2" key="1">
    <citation type="journal article" date="2021" name="Front. Plant Sci.">
        <title>Chromosome-Scale Genome Assembly for Chinese Sour Jujube and Insights Into Its Genome Evolution and Domestication Signature.</title>
        <authorList>
            <person name="Shen L.-Y."/>
            <person name="Luo H."/>
            <person name="Wang X.-L."/>
            <person name="Wang X.-M."/>
            <person name="Qiu X.-J."/>
            <person name="Liu H."/>
            <person name="Zhou S.-S."/>
            <person name="Jia K.-H."/>
            <person name="Nie S."/>
            <person name="Bao Y.-T."/>
            <person name="Zhang R.-G."/>
            <person name="Yun Q.-Z."/>
            <person name="Chai Y.-H."/>
            <person name="Lu J.-Y."/>
            <person name="Li Y."/>
            <person name="Zhao S.-W."/>
            <person name="Mao J.-F."/>
            <person name="Jia S.-G."/>
            <person name="Mao Y.-M."/>
        </authorList>
    </citation>
    <scope>NUCLEOTIDE SEQUENCE</scope>
    <source>
        <strain evidence="2">AT0</strain>
        <tissue evidence="2">Leaf</tissue>
    </source>
</reference>
<dbReference type="Pfam" id="PF05553">
    <property type="entry name" value="DUF761"/>
    <property type="match status" value="1"/>
</dbReference>
<protein>
    <submittedName>
        <fullName evidence="2">Uncharacterized protein</fullName>
    </submittedName>
</protein>
<dbReference type="Proteomes" id="UP000813462">
    <property type="component" value="Unassembled WGS sequence"/>
</dbReference>